<comment type="caution">
    <text evidence="4">The sequence shown here is derived from an EMBL/GenBank/DDBJ whole genome shotgun (WGS) entry which is preliminary data.</text>
</comment>
<accession>A0ABU1DIK0</accession>
<comment type="similarity">
    <text evidence="1">Belongs to the NAD(P)H dehydrogenase (quinone) family.</text>
</comment>
<evidence type="ECO:0000256" key="2">
    <source>
        <dbReference type="ARBA" id="ARBA00023002"/>
    </source>
</evidence>
<dbReference type="PANTHER" id="PTHR10204:SF34">
    <property type="entry name" value="NAD(P)H DEHYDROGENASE [QUINONE] 1 ISOFORM 1"/>
    <property type="match status" value="1"/>
</dbReference>
<dbReference type="EMBL" id="JADBEO010000036">
    <property type="protein sequence ID" value="MDR4307950.1"/>
    <property type="molecule type" value="Genomic_DNA"/>
</dbReference>
<dbReference type="SUPFAM" id="SSF52218">
    <property type="entry name" value="Flavoproteins"/>
    <property type="match status" value="1"/>
</dbReference>
<dbReference type="InterPro" id="IPR029039">
    <property type="entry name" value="Flavoprotein-like_sf"/>
</dbReference>
<dbReference type="InterPro" id="IPR051545">
    <property type="entry name" value="NAD(P)H_dehydrogenase_qn"/>
</dbReference>
<protein>
    <submittedName>
        <fullName evidence="4">NAD(P)H-dependent oxidoreductase</fullName>
    </submittedName>
</protein>
<name>A0ABU1DIK0_9HYPH</name>
<feature type="domain" description="Flavodoxin-like fold" evidence="3">
    <location>
        <begin position="1"/>
        <end position="215"/>
    </location>
</feature>
<dbReference type="Gene3D" id="3.40.50.360">
    <property type="match status" value="1"/>
</dbReference>
<organism evidence="4 5">
    <name type="scientific">Chelatococcus sambhunathii</name>
    <dbReference type="NCBI Taxonomy" id="363953"/>
    <lineage>
        <taxon>Bacteria</taxon>
        <taxon>Pseudomonadati</taxon>
        <taxon>Pseudomonadota</taxon>
        <taxon>Alphaproteobacteria</taxon>
        <taxon>Hyphomicrobiales</taxon>
        <taxon>Chelatococcaceae</taxon>
        <taxon>Chelatococcus</taxon>
    </lineage>
</organism>
<dbReference type="RefSeq" id="WP_309393283.1">
    <property type="nucleotide sequence ID" value="NZ_JADBEO010000036.1"/>
</dbReference>
<dbReference type="InterPro" id="IPR003680">
    <property type="entry name" value="Flavodoxin_fold"/>
</dbReference>
<proteinExistence type="inferred from homology"/>
<dbReference type="Proteomes" id="UP001181622">
    <property type="component" value="Unassembled WGS sequence"/>
</dbReference>
<evidence type="ECO:0000313" key="4">
    <source>
        <dbReference type="EMBL" id="MDR4307950.1"/>
    </source>
</evidence>
<reference evidence="4" key="1">
    <citation type="submission" date="2020-10" db="EMBL/GenBank/DDBJ databases">
        <authorList>
            <person name="Abbas A."/>
            <person name="Razzaq R."/>
            <person name="Waqas M."/>
            <person name="Abbas N."/>
            <person name="Nielsen T.K."/>
            <person name="Hansen L.H."/>
            <person name="Hussain S."/>
            <person name="Shahid M."/>
        </authorList>
    </citation>
    <scope>NUCLEOTIDE SEQUENCE</scope>
    <source>
        <strain evidence="4">S14</strain>
    </source>
</reference>
<dbReference type="Pfam" id="PF02525">
    <property type="entry name" value="Flavodoxin_2"/>
    <property type="match status" value="1"/>
</dbReference>
<dbReference type="PANTHER" id="PTHR10204">
    <property type="entry name" value="NAD P H OXIDOREDUCTASE-RELATED"/>
    <property type="match status" value="1"/>
</dbReference>
<gene>
    <name evidence="4" type="ORF">IHQ68_15110</name>
</gene>
<evidence type="ECO:0000313" key="5">
    <source>
        <dbReference type="Proteomes" id="UP001181622"/>
    </source>
</evidence>
<keyword evidence="5" id="KW-1185">Reference proteome</keyword>
<evidence type="ECO:0000259" key="3">
    <source>
        <dbReference type="Pfam" id="PF02525"/>
    </source>
</evidence>
<keyword evidence="2" id="KW-0560">Oxidoreductase</keyword>
<evidence type="ECO:0000256" key="1">
    <source>
        <dbReference type="ARBA" id="ARBA00006252"/>
    </source>
</evidence>
<sequence>MNVLIVYAHPEPQSLNGSLKNLAVETLRSLGHEVKISDLYAMRWKAMADAGDFSDRAYPDRLRYAGESKHAYLGGSQSADVAAEQEKLLWADAVIFQFPLWWFSAPAILKGWVERVYAYGFAYGVGPHKGERWGDRYGEGNLLGRRAMLSITIGGREPHYSDRGVNGALDDVLWPIQHGTLFYPGMAVLPPFTVYQADRLTPEGWEKAADAFRERLSRLFIDEPIPFRRQNGGHYDGQQVLKDGLGAGASGSRIHLLQAGEPAERPVGEIATTERRAV</sequence>